<dbReference type="InterPro" id="IPR003156">
    <property type="entry name" value="DHHA1_dom"/>
</dbReference>
<dbReference type="Pfam" id="PF01368">
    <property type="entry name" value="DHH"/>
    <property type="match status" value="1"/>
</dbReference>
<dbReference type="SUPFAM" id="SSF64182">
    <property type="entry name" value="DHH phosphoesterases"/>
    <property type="match status" value="1"/>
</dbReference>
<feature type="domain" description="DHHA1" evidence="2">
    <location>
        <begin position="235"/>
        <end position="316"/>
    </location>
</feature>
<evidence type="ECO:0000259" key="2">
    <source>
        <dbReference type="Pfam" id="PF02272"/>
    </source>
</evidence>
<sequence>MHEEIKRAILDSIRAHERIILTRHLRPDGDAVGATMGLCRVLRRAFPDKRIWLANDDHAAALAFLGPEGEPPDAAQYDGALVIALDTGNAERLSNRHFRRAQKLIVIDHHIETHPYGDLAWVEPERSSTCEMVVDLCASFPDVLRLDRESATCLYTGMVTDSGRFRFYSVSGDTLRLAALLLDEGIDTEALYAHLYLNSREELRFHAHALRRMKVTPHGVAHLYVSRAAQRALRLTSEQAYTAVSFLDSLRGSIIWIAFIENGDGTIRVRLRSRFVTINELAERYGGGGHACASGATVRSRREMRALIDDADRLIADYKRTHSGWQ</sequence>
<dbReference type="InterPro" id="IPR051319">
    <property type="entry name" value="Oligoribo/pAp-PDE_c-di-AMP_PDE"/>
</dbReference>
<evidence type="ECO:0000313" key="4">
    <source>
        <dbReference type="Proteomes" id="UP000824128"/>
    </source>
</evidence>
<accession>A0A9D1N3F3</accession>
<dbReference type="AlphaFoldDB" id="A0A9D1N3F3"/>
<dbReference type="GO" id="GO:0003676">
    <property type="term" value="F:nucleic acid binding"/>
    <property type="evidence" value="ECO:0007669"/>
    <property type="project" value="InterPro"/>
</dbReference>
<protein>
    <submittedName>
        <fullName evidence="3">Bifunctional oligoribonuclease/PAP phosphatase NrnA</fullName>
    </submittedName>
</protein>
<reference evidence="3" key="2">
    <citation type="journal article" date="2021" name="PeerJ">
        <title>Extensive microbial diversity within the chicken gut microbiome revealed by metagenomics and culture.</title>
        <authorList>
            <person name="Gilroy R."/>
            <person name="Ravi A."/>
            <person name="Getino M."/>
            <person name="Pursley I."/>
            <person name="Horton D.L."/>
            <person name="Alikhan N.F."/>
            <person name="Baker D."/>
            <person name="Gharbi K."/>
            <person name="Hall N."/>
            <person name="Watson M."/>
            <person name="Adriaenssens E.M."/>
            <person name="Foster-Nyarko E."/>
            <person name="Jarju S."/>
            <person name="Secka A."/>
            <person name="Antonio M."/>
            <person name="Oren A."/>
            <person name="Chaudhuri R.R."/>
            <person name="La Ragione R."/>
            <person name="Hildebrand F."/>
            <person name="Pallen M.J."/>
        </authorList>
    </citation>
    <scope>NUCLEOTIDE SEQUENCE</scope>
    <source>
        <strain evidence="3">ChiGjej2B2-16831</strain>
    </source>
</reference>
<dbReference type="PANTHER" id="PTHR47618">
    <property type="entry name" value="BIFUNCTIONAL OLIGORIBONUCLEASE AND PAP PHOSPHATASE NRNA"/>
    <property type="match status" value="1"/>
</dbReference>
<organism evidence="3 4">
    <name type="scientific">Candidatus Aphodomorpha intestinavium</name>
    <dbReference type="NCBI Taxonomy" id="2840672"/>
    <lineage>
        <taxon>Bacteria</taxon>
        <taxon>Bacillati</taxon>
        <taxon>Bacillota</taxon>
        <taxon>Clostridia</taxon>
        <taxon>Eubacteriales</taxon>
        <taxon>Candidatus Aphodomorpha</taxon>
    </lineage>
</organism>
<gene>
    <name evidence="3" type="ORF">IAD24_02580</name>
</gene>
<dbReference type="InterPro" id="IPR001667">
    <property type="entry name" value="DDH_dom"/>
</dbReference>
<dbReference type="Gene3D" id="3.90.1640.10">
    <property type="entry name" value="inorganic pyrophosphatase (n-terminal core)"/>
    <property type="match status" value="1"/>
</dbReference>
<evidence type="ECO:0000313" key="3">
    <source>
        <dbReference type="EMBL" id="HIU94024.1"/>
    </source>
</evidence>
<dbReference type="EMBL" id="DVNZ01000082">
    <property type="protein sequence ID" value="HIU94024.1"/>
    <property type="molecule type" value="Genomic_DNA"/>
</dbReference>
<dbReference type="InterPro" id="IPR038763">
    <property type="entry name" value="DHH_sf"/>
</dbReference>
<dbReference type="Gene3D" id="3.10.310.30">
    <property type="match status" value="1"/>
</dbReference>
<feature type="domain" description="DDH" evidence="1">
    <location>
        <begin position="18"/>
        <end position="158"/>
    </location>
</feature>
<comment type="caution">
    <text evidence="3">The sequence shown here is derived from an EMBL/GenBank/DDBJ whole genome shotgun (WGS) entry which is preliminary data.</text>
</comment>
<name>A0A9D1N3F3_9FIRM</name>
<dbReference type="PANTHER" id="PTHR47618:SF1">
    <property type="entry name" value="BIFUNCTIONAL OLIGORIBONUCLEASE AND PAP PHOSPHATASE NRNA"/>
    <property type="match status" value="1"/>
</dbReference>
<evidence type="ECO:0000259" key="1">
    <source>
        <dbReference type="Pfam" id="PF01368"/>
    </source>
</evidence>
<reference evidence="3" key="1">
    <citation type="submission" date="2020-10" db="EMBL/GenBank/DDBJ databases">
        <authorList>
            <person name="Gilroy R."/>
        </authorList>
    </citation>
    <scope>NUCLEOTIDE SEQUENCE</scope>
    <source>
        <strain evidence="3">ChiGjej2B2-16831</strain>
    </source>
</reference>
<dbReference type="Pfam" id="PF02272">
    <property type="entry name" value="DHHA1"/>
    <property type="match status" value="1"/>
</dbReference>
<dbReference type="Proteomes" id="UP000824128">
    <property type="component" value="Unassembled WGS sequence"/>
</dbReference>
<proteinExistence type="predicted"/>